<keyword evidence="1" id="KW-0732">Signal</keyword>
<feature type="chain" id="PRO_5010267060" description="DUF5689 domain-containing protein" evidence="1">
    <location>
        <begin position="21"/>
        <end position="463"/>
    </location>
</feature>
<gene>
    <name evidence="3" type="ORF">SAMN05192582_105314</name>
</gene>
<evidence type="ECO:0000313" key="3">
    <source>
        <dbReference type="EMBL" id="SDI54452.1"/>
    </source>
</evidence>
<accession>A0A1G8LFG0</accession>
<dbReference type="RefSeq" id="WP_074638444.1">
    <property type="nucleotide sequence ID" value="NZ_FNDO01000053.1"/>
</dbReference>
<dbReference type="PROSITE" id="PS51257">
    <property type="entry name" value="PROKAR_LIPOPROTEIN"/>
    <property type="match status" value="1"/>
</dbReference>
<dbReference type="EMBL" id="FNDO01000053">
    <property type="protein sequence ID" value="SDI54452.1"/>
    <property type="molecule type" value="Genomic_DNA"/>
</dbReference>
<proteinExistence type="predicted"/>
<feature type="signal peptide" evidence="1">
    <location>
        <begin position="1"/>
        <end position="20"/>
    </location>
</feature>
<name>A0A1G8LFG0_BACOV</name>
<evidence type="ECO:0000259" key="2">
    <source>
        <dbReference type="Pfam" id="PF18942"/>
    </source>
</evidence>
<feature type="domain" description="DUF5689" evidence="2">
    <location>
        <begin position="41"/>
        <end position="262"/>
    </location>
</feature>
<dbReference type="InterPro" id="IPR043744">
    <property type="entry name" value="DUF5689"/>
</dbReference>
<dbReference type="AlphaFoldDB" id="A0A1G8LFG0"/>
<reference evidence="3 4" key="1">
    <citation type="submission" date="2016-10" db="EMBL/GenBank/DDBJ databases">
        <authorList>
            <person name="de Groot N.N."/>
        </authorList>
    </citation>
    <scope>NUCLEOTIDE SEQUENCE [LARGE SCALE GENOMIC DNA]</scope>
    <source>
        <strain evidence="3 4">NLAE-zl-C57</strain>
    </source>
</reference>
<dbReference type="Proteomes" id="UP000181870">
    <property type="component" value="Unassembled WGS sequence"/>
</dbReference>
<evidence type="ECO:0000313" key="4">
    <source>
        <dbReference type="Proteomes" id="UP000181870"/>
    </source>
</evidence>
<sequence>MKLIKKIYTLPLLVMAILMAGCERDYDAPPLNEPIYTGAQPNLTLKQLKEKYSAATAESPLEIMEDYIVKAYITGNDESGNIFKQIIVQDATAALPIQLDQGNVYTTYRRGQEVFINLKGMCISVYGGEQQIGWPGAALYRMTYETFKKLVQKNGWPNADNVKPEIITDISKINLDVTRMAYRLVQLEGVTFENGGKNTYAAANGYGSEILKDAHGNTLTVRTSNYASFAYETLPVGTGTVVGILGRFNGAWQLTIPVLSDVFGFDGVEPGEGGGETGETVLFSETFKEPAKINDKWVSITEWWDASSNNTFDNPSSMFSGDLSVLSPRTQGGDGNIWFTYGGDYSLTIGGIDVKGANKVTLVYKMYPNVYQETEVQNINTLSVKCNNTVLEVPSKDLTGTKNPNLQEEVRIENIAVSGNVALTFSVANSTNVKGIRLYDVKLIAPGNSEGGGGVINPIPGNE</sequence>
<organism evidence="3 4">
    <name type="scientific">Bacteroides ovatus</name>
    <dbReference type="NCBI Taxonomy" id="28116"/>
    <lineage>
        <taxon>Bacteria</taxon>
        <taxon>Pseudomonadati</taxon>
        <taxon>Bacteroidota</taxon>
        <taxon>Bacteroidia</taxon>
        <taxon>Bacteroidales</taxon>
        <taxon>Bacteroidaceae</taxon>
        <taxon>Bacteroides</taxon>
    </lineage>
</organism>
<evidence type="ECO:0000256" key="1">
    <source>
        <dbReference type="SAM" id="SignalP"/>
    </source>
</evidence>
<dbReference type="Pfam" id="PF18942">
    <property type="entry name" value="DUF5689"/>
    <property type="match status" value="1"/>
</dbReference>
<protein>
    <recommendedName>
        <fullName evidence="2">DUF5689 domain-containing protein</fullName>
    </recommendedName>
</protein>